<dbReference type="EMBL" id="CAJQZP010001331">
    <property type="protein sequence ID" value="CAG5039156.1"/>
    <property type="molecule type" value="Genomic_DNA"/>
</dbReference>
<protein>
    <submittedName>
        <fullName evidence="1">(apollo) hypothetical protein</fullName>
    </submittedName>
</protein>
<proteinExistence type="predicted"/>
<sequence length="136" mass="15752">MMCFLDPQTALHAEFTSLFNVTSKFPNIVSESDIQLIDNEFRELKLNMEVANLLCSTSSREAVTNVEEFWASSALYEQKIAEDEEFNFAMDNLMGDEWNQIWEALWDNETILEEAKIDNGILIRQVVLKLKHSSRL</sequence>
<organism evidence="1 2">
    <name type="scientific">Parnassius apollo</name>
    <name type="common">Apollo butterfly</name>
    <name type="synonym">Papilio apollo</name>
    <dbReference type="NCBI Taxonomy" id="110799"/>
    <lineage>
        <taxon>Eukaryota</taxon>
        <taxon>Metazoa</taxon>
        <taxon>Ecdysozoa</taxon>
        <taxon>Arthropoda</taxon>
        <taxon>Hexapoda</taxon>
        <taxon>Insecta</taxon>
        <taxon>Pterygota</taxon>
        <taxon>Neoptera</taxon>
        <taxon>Endopterygota</taxon>
        <taxon>Lepidoptera</taxon>
        <taxon>Glossata</taxon>
        <taxon>Ditrysia</taxon>
        <taxon>Papilionoidea</taxon>
        <taxon>Papilionidae</taxon>
        <taxon>Parnassiinae</taxon>
        <taxon>Parnassini</taxon>
        <taxon>Parnassius</taxon>
        <taxon>Parnassius</taxon>
    </lineage>
</organism>
<accession>A0A8S3XSB1</accession>
<name>A0A8S3XSB1_PARAO</name>
<reference evidence="1" key="1">
    <citation type="submission" date="2021-04" db="EMBL/GenBank/DDBJ databases">
        <authorList>
            <person name="Tunstrom K."/>
        </authorList>
    </citation>
    <scope>NUCLEOTIDE SEQUENCE</scope>
</reference>
<gene>
    <name evidence="1" type="ORF">PAPOLLO_LOCUS21554</name>
</gene>
<evidence type="ECO:0000313" key="2">
    <source>
        <dbReference type="Proteomes" id="UP000691718"/>
    </source>
</evidence>
<comment type="caution">
    <text evidence="1">The sequence shown here is derived from an EMBL/GenBank/DDBJ whole genome shotgun (WGS) entry which is preliminary data.</text>
</comment>
<dbReference type="Proteomes" id="UP000691718">
    <property type="component" value="Unassembled WGS sequence"/>
</dbReference>
<dbReference type="OrthoDB" id="7882129at2759"/>
<dbReference type="AlphaFoldDB" id="A0A8S3XSB1"/>
<evidence type="ECO:0000313" key="1">
    <source>
        <dbReference type="EMBL" id="CAG5039156.1"/>
    </source>
</evidence>
<keyword evidence="2" id="KW-1185">Reference proteome</keyword>